<dbReference type="GO" id="GO:0003677">
    <property type="term" value="F:DNA binding"/>
    <property type="evidence" value="ECO:0007669"/>
    <property type="project" value="InterPro"/>
</dbReference>
<dbReference type="EMBL" id="MGFG01000029">
    <property type="protein sequence ID" value="OGM00591.1"/>
    <property type="molecule type" value="Genomic_DNA"/>
</dbReference>
<name>A0A1F7WCN4_9BACT</name>
<keyword evidence="1" id="KW-0540">Nuclease</keyword>
<dbReference type="Proteomes" id="UP000176988">
    <property type="component" value="Unassembled WGS sequence"/>
</dbReference>
<sequence length="366" mass="41805">MPNNTQNPGLFGIVYSNKDFSSESSWGKNQFNNTFPTALANYMASRELPLVYIKLNQELATYHDTISVENLYGISPTNEHIYFSFESEFEPYRDLAEGWLPRVDLVIQKRNGGTFEYLKPLEIKLTALPDDQTSDCADVDFGSEIVVRPDTIVYLALGLADSMRENREQLREILEPVCGRRIDWNDTSRVEAILPRLVEVLNTIILQNPDKEKPLLIQPVWKTKGKSTVLADNCLDIFVWSNFALTRLFVNQVSDNGSITRPERSVVWLVKMLYQFAVEGKIDHQHIIDTYTYGTKNDKAFAIGGMKTREYMRSPQLLNPRITRPEIKDIILGGGEKLLSPERRFDGIVQNTIDLFETVEEIAEGN</sequence>
<evidence type="ECO:0000313" key="1">
    <source>
        <dbReference type="EMBL" id="OGM00591.1"/>
    </source>
</evidence>
<dbReference type="Pfam" id="PF09519">
    <property type="entry name" value="RE_HindVP"/>
    <property type="match status" value="1"/>
</dbReference>
<dbReference type="AlphaFoldDB" id="A0A1F7WCN4"/>
<protein>
    <submittedName>
        <fullName evidence="1">Restriction endonuclease</fullName>
    </submittedName>
</protein>
<organism evidence="1 2">
    <name type="scientific">Candidatus Uhrbacteria bacterium RIFOXYC2_FULL_47_19</name>
    <dbReference type="NCBI Taxonomy" id="1802424"/>
    <lineage>
        <taxon>Bacteria</taxon>
        <taxon>Candidatus Uhriibacteriota</taxon>
    </lineage>
</organism>
<reference evidence="1 2" key="1">
    <citation type="journal article" date="2016" name="Nat. Commun.">
        <title>Thousands of microbial genomes shed light on interconnected biogeochemical processes in an aquifer system.</title>
        <authorList>
            <person name="Anantharaman K."/>
            <person name="Brown C.T."/>
            <person name="Hug L.A."/>
            <person name="Sharon I."/>
            <person name="Castelle C.J."/>
            <person name="Probst A.J."/>
            <person name="Thomas B.C."/>
            <person name="Singh A."/>
            <person name="Wilkins M.J."/>
            <person name="Karaoz U."/>
            <person name="Brodie E.L."/>
            <person name="Williams K.H."/>
            <person name="Hubbard S.S."/>
            <person name="Banfield J.F."/>
        </authorList>
    </citation>
    <scope>NUCLEOTIDE SEQUENCE [LARGE SCALE GENOMIC DNA]</scope>
</reference>
<dbReference type="InterPro" id="IPR019044">
    <property type="entry name" value="Restrct_endonuc_II_HindVP"/>
</dbReference>
<proteinExistence type="predicted"/>
<comment type="caution">
    <text evidence="1">The sequence shown here is derived from an EMBL/GenBank/DDBJ whole genome shotgun (WGS) entry which is preliminary data.</text>
</comment>
<dbReference type="STRING" id="1802424.A2480_04590"/>
<accession>A0A1F7WCN4</accession>
<keyword evidence="1" id="KW-0378">Hydrolase</keyword>
<dbReference type="GO" id="GO:0009307">
    <property type="term" value="P:DNA restriction-modification system"/>
    <property type="evidence" value="ECO:0007669"/>
    <property type="project" value="InterPro"/>
</dbReference>
<keyword evidence="1" id="KW-0255">Endonuclease</keyword>
<dbReference type="GO" id="GO:0009036">
    <property type="term" value="F:type II site-specific deoxyribonuclease activity"/>
    <property type="evidence" value="ECO:0007669"/>
    <property type="project" value="InterPro"/>
</dbReference>
<evidence type="ECO:0000313" key="2">
    <source>
        <dbReference type="Proteomes" id="UP000176988"/>
    </source>
</evidence>
<gene>
    <name evidence="1" type="ORF">A2480_04590</name>
</gene>